<name>A0ABX1QJN8_9RHOO</name>
<dbReference type="Pfam" id="PF05130">
    <property type="entry name" value="FlgN"/>
    <property type="match status" value="1"/>
</dbReference>
<evidence type="ECO:0000313" key="5">
    <source>
        <dbReference type="Proteomes" id="UP000648984"/>
    </source>
</evidence>
<keyword evidence="5" id="KW-1185">Reference proteome</keyword>
<keyword evidence="3" id="KW-1005">Bacterial flagellum biogenesis</keyword>
<dbReference type="InterPro" id="IPR007809">
    <property type="entry name" value="FlgN-like"/>
</dbReference>
<keyword evidence="4" id="KW-0966">Cell projection</keyword>
<reference evidence="4 5" key="1">
    <citation type="submission" date="2019-12" db="EMBL/GenBank/DDBJ databases">
        <title>Comparative genomics gives insights into the taxonomy of the Azoarcus-Aromatoleum group and reveals separate origins of nif in the plant-associated Azoarcus and non-plant-associated Aromatoleum sub-groups.</title>
        <authorList>
            <person name="Lafos M."/>
            <person name="Maluk M."/>
            <person name="Batista M."/>
            <person name="Junghare M."/>
            <person name="Carmona M."/>
            <person name="Faoro H."/>
            <person name="Cruz L.M."/>
            <person name="Battistoni F."/>
            <person name="De Souza E."/>
            <person name="Pedrosa F."/>
            <person name="Chen W.-M."/>
            <person name="Poole P.S."/>
            <person name="Dixon R.A."/>
            <person name="James E.K."/>
        </authorList>
    </citation>
    <scope>NUCLEOTIDE SEQUENCE [LARGE SCALE GENOMIC DNA]</scope>
    <source>
        <strain evidence="4 5">22Lin</strain>
    </source>
</reference>
<sequence>MTLQPELQRLVQLIDSEAILLRSFLALLEREEALLIAGDADGLLALSKEKTERYHQLQRIHDDRALLLGRLRRPNTAASIHELCQPLPDTRARWDEILNLAREAQTRNTLNGKLITERMQNNQAALSVLLNAAQQPQLYDSAGMARPTSGGRHLGSA</sequence>
<dbReference type="RefSeq" id="WP_169262686.1">
    <property type="nucleotide sequence ID" value="NZ_WTVQ01000071.1"/>
</dbReference>
<organism evidence="4 5">
    <name type="scientific">Aromatoleum diolicum</name>
    <dbReference type="NCBI Taxonomy" id="75796"/>
    <lineage>
        <taxon>Bacteria</taxon>
        <taxon>Pseudomonadati</taxon>
        <taxon>Pseudomonadota</taxon>
        <taxon>Betaproteobacteria</taxon>
        <taxon>Rhodocyclales</taxon>
        <taxon>Rhodocyclaceae</taxon>
        <taxon>Aromatoleum</taxon>
    </lineage>
</organism>
<dbReference type="Gene3D" id="1.20.58.300">
    <property type="entry name" value="FlgN-like"/>
    <property type="match status" value="1"/>
</dbReference>
<dbReference type="Proteomes" id="UP000648984">
    <property type="component" value="Unassembled WGS sequence"/>
</dbReference>
<dbReference type="EMBL" id="WTVQ01000071">
    <property type="protein sequence ID" value="NMG77564.1"/>
    <property type="molecule type" value="Genomic_DNA"/>
</dbReference>
<comment type="function">
    <text evidence="1">Required for the efficient initiation of filament assembly.</text>
</comment>
<dbReference type="SUPFAM" id="SSF140566">
    <property type="entry name" value="FlgN-like"/>
    <property type="match status" value="1"/>
</dbReference>
<gene>
    <name evidence="4" type="ORF">GPA25_22690</name>
</gene>
<accession>A0ABX1QJN8</accession>
<keyword evidence="4" id="KW-0282">Flagellum</keyword>
<evidence type="ECO:0000256" key="1">
    <source>
        <dbReference type="ARBA" id="ARBA00002397"/>
    </source>
</evidence>
<evidence type="ECO:0000256" key="3">
    <source>
        <dbReference type="ARBA" id="ARBA00022795"/>
    </source>
</evidence>
<evidence type="ECO:0000313" key="4">
    <source>
        <dbReference type="EMBL" id="NMG77564.1"/>
    </source>
</evidence>
<dbReference type="InterPro" id="IPR036679">
    <property type="entry name" value="FlgN-like_sf"/>
</dbReference>
<comment type="caution">
    <text evidence="4">The sequence shown here is derived from an EMBL/GenBank/DDBJ whole genome shotgun (WGS) entry which is preliminary data.</text>
</comment>
<evidence type="ECO:0000256" key="2">
    <source>
        <dbReference type="ARBA" id="ARBA00007703"/>
    </source>
</evidence>
<comment type="similarity">
    <text evidence="2">Belongs to the FlgN family.</text>
</comment>
<protein>
    <submittedName>
        <fullName evidence="4">Flagellar protein FlgN</fullName>
    </submittedName>
</protein>
<proteinExistence type="inferred from homology"/>
<keyword evidence="4" id="KW-0969">Cilium</keyword>